<dbReference type="SMART" id="SM00530">
    <property type="entry name" value="HTH_XRE"/>
    <property type="match status" value="1"/>
</dbReference>
<dbReference type="GO" id="GO:0003677">
    <property type="term" value="F:DNA binding"/>
    <property type="evidence" value="ECO:0007669"/>
    <property type="project" value="InterPro"/>
</dbReference>
<accession>A0AA42DK23</accession>
<reference evidence="2" key="1">
    <citation type="journal article" date="2023" name="Int. J. Syst. Evol. Microbiol.">
        <title>&lt;i&gt;Holtiella tumoricola&lt;/i&gt; gen. nov. sp. nov., isolated from a human clinical sample.</title>
        <authorList>
            <person name="Allen-Vercoe E."/>
            <person name="Daigneault M.C."/>
            <person name="Vancuren S.J."/>
            <person name="Cochrane K."/>
            <person name="O'Neal L.L."/>
            <person name="Sankaranarayanan K."/>
            <person name="Lawson P.A."/>
        </authorList>
    </citation>
    <scope>NUCLEOTIDE SEQUENCE</scope>
    <source>
        <strain evidence="2">CC70A</strain>
    </source>
</reference>
<dbReference type="RefSeq" id="WP_271011041.1">
    <property type="nucleotide sequence ID" value="NZ_JAQIFT010000012.1"/>
</dbReference>
<name>A0AA42DK23_9FIRM</name>
<keyword evidence="3" id="KW-1185">Reference proteome</keyword>
<evidence type="ECO:0000313" key="2">
    <source>
        <dbReference type="EMBL" id="MDA3730394.1"/>
    </source>
</evidence>
<sequence length="124" mass="14072">MNDIRERIKQLRKELNLSQKAFGERVGVSRDVIKNIELQLVDAKEHFIKLICLEFGVNEDWLRTGEGEMFKTNDLDGSLAYAFGKLSSIENPDVKKALLLLTELTDEQLIHIAQMVKSLKGSAI</sequence>
<dbReference type="AlphaFoldDB" id="A0AA42DK23"/>
<comment type="caution">
    <text evidence="2">The sequence shown here is derived from an EMBL/GenBank/DDBJ whole genome shotgun (WGS) entry which is preliminary data.</text>
</comment>
<proteinExistence type="predicted"/>
<dbReference type="Proteomes" id="UP001169242">
    <property type="component" value="Unassembled WGS sequence"/>
</dbReference>
<dbReference type="Gene3D" id="1.10.260.40">
    <property type="entry name" value="lambda repressor-like DNA-binding domains"/>
    <property type="match status" value="1"/>
</dbReference>
<feature type="domain" description="HTH cro/C1-type" evidence="1">
    <location>
        <begin position="8"/>
        <end position="62"/>
    </location>
</feature>
<dbReference type="PROSITE" id="PS50943">
    <property type="entry name" value="HTH_CROC1"/>
    <property type="match status" value="1"/>
</dbReference>
<organism evidence="2 3">
    <name type="scientific">Holtiella tumoricola</name>
    <dbReference type="NCBI Taxonomy" id="3018743"/>
    <lineage>
        <taxon>Bacteria</taxon>
        <taxon>Bacillati</taxon>
        <taxon>Bacillota</taxon>
        <taxon>Clostridia</taxon>
        <taxon>Lachnospirales</taxon>
        <taxon>Cellulosilyticaceae</taxon>
        <taxon>Holtiella</taxon>
    </lineage>
</organism>
<dbReference type="InterPro" id="IPR010982">
    <property type="entry name" value="Lambda_DNA-bd_dom_sf"/>
</dbReference>
<dbReference type="EMBL" id="JAQIFT010000012">
    <property type="protein sequence ID" value="MDA3730394.1"/>
    <property type="molecule type" value="Genomic_DNA"/>
</dbReference>
<dbReference type="InterPro" id="IPR001387">
    <property type="entry name" value="Cro/C1-type_HTH"/>
</dbReference>
<gene>
    <name evidence="2" type="ORF">PBV87_02595</name>
</gene>
<evidence type="ECO:0000313" key="3">
    <source>
        <dbReference type="Proteomes" id="UP001169242"/>
    </source>
</evidence>
<dbReference type="CDD" id="cd00093">
    <property type="entry name" value="HTH_XRE"/>
    <property type="match status" value="1"/>
</dbReference>
<protein>
    <submittedName>
        <fullName evidence="2">Helix-turn-helix transcriptional regulator</fullName>
    </submittedName>
</protein>
<evidence type="ECO:0000259" key="1">
    <source>
        <dbReference type="PROSITE" id="PS50943"/>
    </source>
</evidence>
<dbReference type="Pfam" id="PF12844">
    <property type="entry name" value="HTH_19"/>
    <property type="match status" value="1"/>
</dbReference>
<dbReference type="SUPFAM" id="SSF47413">
    <property type="entry name" value="lambda repressor-like DNA-binding domains"/>
    <property type="match status" value="1"/>
</dbReference>